<evidence type="ECO:0000256" key="16">
    <source>
        <dbReference type="PIRSR" id="PIRSR006769-3"/>
    </source>
</evidence>
<dbReference type="CDD" id="cd01284">
    <property type="entry name" value="Riboflavin_deaminase-reductase"/>
    <property type="match status" value="1"/>
</dbReference>
<evidence type="ECO:0000256" key="1">
    <source>
        <dbReference type="ARBA" id="ARBA00002151"/>
    </source>
</evidence>
<evidence type="ECO:0000256" key="8">
    <source>
        <dbReference type="ARBA" id="ARBA00022801"/>
    </source>
</evidence>
<dbReference type="InterPro" id="IPR004794">
    <property type="entry name" value="Eubact_RibD"/>
</dbReference>
<dbReference type="Pfam" id="PF00383">
    <property type="entry name" value="dCMP_cyt_deam_1"/>
    <property type="match status" value="1"/>
</dbReference>
<dbReference type="PROSITE" id="PS51747">
    <property type="entry name" value="CYT_DCMP_DEAMINASES_2"/>
    <property type="match status" value="1"/>
</dbReference>
<dbReference type="InterPro" id="IPR016192">
    <property type="entry name" value="APOBEC/CMP_deaminase_Zn-bd"/>
</dbReference>
<dbReference type="AlphaFoldDB" id="A0A1C2G1N1"/>
<feature type="binding site" evidence="15">
    <location>
        <position position="162"/>
    </location>
    <ligand>
        <name>substrate</name>
    </ligand>
</feature>
<dbReference type="UniPathway" id="UPA00275">
    <property type="reaction ID" value="UER00401"/>
</dbReference>
<dbReference type="NCBIfam" id="TIGR00227">
    <property type="entry name" value="ribD_Cterm"/>
    <property type="match status" value="1"/>
</dbReference>
<accession>A0A1C2G1N1</accession>
<dbReference type="Pfam" id="PF01872">
    <property type="entry name" value="RibD_C"/>
    <property type="match status" value="1"/>
</dbReference>
<evidence type="ECO:0000256" key="6">
    <source>
        <dbReference type="ARBA" id="ARBA00022619"/>
    </source>
</evidence>
<dbReference type="InterPro" id="IPR002125">
    <property type="entry name" value="CMP_dCMP_dom"/>
</dbReference>
<dbReference type="GO" id="GO:0008835">
    <property type="term" value="F:diaminohydroxyphosphoribosylaminopyrimidine deaminase activity"/>
    <property type="evidence" value="ECO:0007669"/>
    <property type="project" value="UniProtKB-EC"/>
</dbReference>
<comment type="catalytic activity">
    <reaction evidence="13">
        <text>5-amino-6-(5-phospho-D-ribitylamino)uracil + NADP(+) = 5-amino-6-(5-phospho-D-ribosylamino)uracil + NADPH + H(+)</text>
        <dbReference type="Rhea" id="RHEA:17845"/>
        <dbReference type="ChEBI" id="CHEBI:15378"/>
        <dbReference type="ChEBI" id="CHEBI:57783"/>
        <dbReference type="ChEBI" id="CHEBI:58349"/>
        <dbReference type="ChEBI" id="CHEBI:58421"/>
        <dbReference type="ChEBI" id="CHEBI:58453"/>
        <dbReference type="EC" id="1.1.1.193"/>
    </reaction>
</comment>
<evidence type="ECO:0000256" key="7">
    <source>
        <dbReference type="ARBA" id="ARBA00022723"/>
    </source>
</evidence>
<keyword evidence="9 13" id="KW-0862">Zinc</keyword>
<comment type="caution">
    <text evidence="17">The sequence shown here is derived from an EMBL/GenBank/DDBJ whole genome shotgun (WGS) entry which is preliminary data.</text>
</comment>
<dbReference type="NCBIfam" id="TIGR00326">
    <property type="entry name" value="eubact_ribD"/>
    <property type="match status" value="1"/>
</dbReference>
<feature type="binding site" evidence="15">
    <location>
        <position position="148"/>
    </location>
    <ligand>
        <name>NADP(+)</name>
        <dbReference type="ChEBI" id="CHEBI:58349"/>
    </ligand>
</feature>
<dbReference type="FunFam" id="3.40.140.10:FF:000025">
    <property type="entry name" value="Riboflavin biosynthesis protein RibD"/>
    <property type="match status" value="1"/>
</dbReference>
<keyword evidence="10 13" id="KW-0521">NADP</keyword>
<feature type="binding site" evidence="15">
    <location>
        <position position="190"/>
    </location>
    <ligand>
        <name>NADP(+)</name>
        <dbReference type="ChEBI" id="CHEBI:58349"/>
    </ligand>
</feature>
<keyword evidence="8 13" id="KW-0378">Hydrolase</keyword>
<sequence>MARALELARRGMATTHPNPRVGCVIVRGDRVVGEGYHQRAGEPHAERLALSQAGGAARGATAYVTLEPCCHTGRTPPCTDALLAAGIARVVAAMEDPDARVRGRGLEALRTAGVAVDVGLMEGEAARLNRGFISRAVRARPFVVAKAGISLDGRTALASGESQWITGAAARADVQRLRAVMGAVMTGTGTIRADDPRLTVHEGAPRQPLRVVVTSSLAIPPDARILAGDADLMVLTTTDGPHGDRLRASGAEVVAVGGAPGQVDLAAGLGALAARGVNDVLVEAGPTLLASLLDQGLIDELRLYVAPMLLGNGRPLADFTLAKLSGARAWRYDEVRSVGRDLRLILTPET</sequence>
<dbReference type="InterPro" id="IPR016193">
    <property type="entry name" value="Cytidine_deaminase-like"/>
</dbReference>
<dbReference type="EC" id="3.5.4.26" evidence="13"/>
<dbReference type="GO" id="GO:0008270">
    <property type="term" value="F:zinc ion binding"/>
    <property type="evidence" value="ECO:0007669"/>
    <property type="project" value="InterPro"/>
</dbReference>
<evidence type="ECO:0000256" key="10">
    <source>
        <dbReference type="ARBA" id="ARBA00022857"/>
    </source>
</evidence>
<evidence type="ECO:0000313" key="17">
    <source>
        <dbReference type="EMBL" id="RCN59539.1"/>
    </source>
</evidence>
<dbReference type="SUPFAM" id="SSF53927">
    <property type="entry name" value="Cytidine deaminase-like"/>
    <property type="match status" value="1"/>
</dbReference>
<dbReference type="RefSeq" id="WP_065970320.1">
    <property type="nucleotide sequence ID" value="NZ_CP080624.1"/>
</dbReference>
<feature type="binding site" evidence="15">
    <location>
        <begin position="285"/>
        <end position="291"/>
    </location>
    <ligand>
        <name>NADP(+)</name>
        <dbReference type="ChEBI" id="CHEBI:58349"/>
    </ligand>
</feature>
<dbReference type="InterPro" id="IPR011549">
    <property type="entry name" value="RibD_C"/>
</dbReference>
<dbReference type="InterPro" id="IPR050765">
    <property type="entry name" value="Riboflavin_Biosynth_HTPR"/>
</dbReference>
<feature type="binding site" evidence="16">
    <location>
        <position position="69"/>
    </location>
    <ligand>
        <name>Zn(2+)</name>
        <dbReference type="ChEBI" id="CHEBI:29105"/>
        <note>catalytic</note>
    </ligand>
</feature>
<feature type="active site" description="Proton donor" evidence="14">
    <location>
        <position position="46"/>
    </location>
</feature>
<evidence type="ECO:0000256" key="4">
    <source>
        <dbReference type="ARBA" id="ARBA00005259"/>
    </source>
</evidence>
<proteinExistence type="inferred from homology"/>
<dbReference type="EMBL" id="PSYR01000001">
    <property type="protein sequence ID" value="RCN59539.1"/>
    <property type="molecule type" value="Genomic_DNA"/>
</dbReference>
<feature type="binding site" evidence="15">
    <location>
        <position position="215"/>
    </location>
    <ligand>
        <name>NADP(+)</name>
        <dbReference type="ChEBI" id="CHEBI:58349"/>
    </ligand>
</feature>
<keyword evidence="12" id="KW-0511">Multifunctional enzyme</keyword>
<evidence type="ECO:0000256" key="11">
    <source>
        <dbReference type="ARBA" id="ARBA00023002"/>
    </source>
</evidence>
<comment type="function">
    <text evidence="1 13">Converts 2,5-diamino-6-(ribosylamino)-4(3h)-pyrimidinone 5'-phosphate into 5-amino-6-(ribosylamino)-2,4(1h,3h)-pyrimidinedione 5'-phosphate.</text>
</comment>
<dbReference type="InterPro" id="IPR002734">
    <property type="entry name" value="RibDG_C"/>
</dbReference>
<dbReference type="GO" id="GO:0050661">
    <property type="term" value="F:NADP binding"/>
    <property type="evidence" value="ECO:0007669"/>
    <property type="project" value="InterPro"/>
</dbReference>
<keyword evidence="18" id="KW-1185">Reference proteome</keyword>
<dbReference type="InterPro" id="IPR024072">
    <property type="entry name" value="DHFR-like_dom_sf"/>
</dbReference>
<evidence type="ECO:0000256" key="2">
    <source>
        <dbReference type="ARBA" id="ARBA00004882"/>
    </source>
</evidence>
<name>A0A1C2G1N1_9GAMM</name>
<dbReference type="PROSITE" id="PS00903">
    <property type="entry name" value="CYT_DCMP_DEAMINASES_1"/>
    <property type="match status" value="1"/>
</dbReference>
<comment type="pathway">
    <text evidence="3 13">Cofactor biosynthesis; riboflavin biosynthesis; 5-amino-6-(D-ribitylamino)uracil from GTP: step 3/4.</text>
</comment>
<comment type="catalytic activity">
    <reaction evidence="13">
        <text>2,5-diamino-6-hydroxy-4-(5-phosphoribosylamino)-pyrimidine + H2O + H(+) = 5-amino-6-(5-phospho-D-ribosylamino)uracil + NH4(+)</text>
        <dbReference type="Rhea" id="RHEA:21868"/>
        <dbReference type="ChEBI" id="CHEBI:15377"/>
        <dbReference type="ChEBI" id="CHEBI:15378"/>
        <dbReference type="ChEBI" id="CHEBI:28938"/>
        <dbReference type="ChEBI" id="CHEBI:58453"/>
        <dbReference type="ChEBI" id="CHEBI:58614"/>
        <dbReference type="EC" id="3.5.4.26"/>
    </reaction>
</comment>
<evidence type="ECO:0000256" key="12">
    <source>
        <dbReference type="ARBA" id="ARBA00023268"/>
    </source>
</evidence>
<dbReference type="STRING" id="163359.A9R16_11735"/>
<comment type="similarity">
    <text evidence="4 13">In the N-terminal section; belongs to the cytidine and deoxycytidylate deaminase family.</text>
</comment>
<dbReference type="Gene3D" id="3.40.430.10">
    <property type="entry name" value="Dihydrofolate Reductase, subunit A"/>
    <property type="match status" value="1"/>
</dbReference>
<comment type="pathway">
    <text evidence="2 13">Cofactor biosynthesis; riboflavin biosynthesis; 5-amino-6-(D-ribitylamino)uracil from GTP: step 2/4.</text>
</comment>
<dbReference type="PIRSF" id="PIRSF006769">
    <property type="entry name" value="RibD"/>
    <property type="match status" value="1"/>
</dbReference>
<dbReference type="EC" id="1.1.1.193" evidence="13"/>
<comment type="cofactor">
    <cofactor evidence="13 16">
        <name>Zn(2+)</name>
        <dbReference type="ChEBI" id="CHEBI:29105"/>
    </cofactor>
    <text evidence="13 16">Binds 1 zinc ion.</text>
</comment>
<dbReference type="PANTHER" id="PTHR38011">
    <property type="entry name" value="DIHYDROFOLATE REDUCTASE FAMILY PROTEIN (AFU_ORTHOLOGUE AFUA_8G06820)"/>
    <property type="match status" value="1"/>
</dbReference>
<dbReference type="GO" id="GO:0009231">
    <property type="term" value="P:riboflavin biosynthetic process"/>
    <property type="evidence" value="ECO:0007669"/>
    <property type="project" value="UniProtKB-UniPathway"/>
</dbReference>
<reference evidence="17 18" key="1">
    <citation type="submission" date="2018-02" db="EMBL/GenBank/DDBJ databases">
        <title>Insights into the biology of acidophilic members of the Acidiferrobacteraceae family derived from comparative genomic analyses.</title>
        <authorList>
            <person name="Issotta F."/>
            <person name="Thyssen C."/>
            <person name="Mena C."/>
            <person name="Moya A."/>
            <person name="Bellenberg S."/>
            <person name="Sproer C."/>
            <person name="Covarrubias P.C."/>
            <person name="Sand W."/>
            <person name="Quatrini R."/>
            <person name="Vera M."/>
        </authorList>
    </citation>
    <scope>NUCLEOTIDE SEQUENCE [LARGE SCALE GENOMIC DNA]</scope>
    <source>
        <strain evidence="18">m-1</strain>
    </source>
</reference>
<comment type="similarity">
    <text evidence="5 13">In the C-terminal section; belongs to the HTP reductase family.</text>
</comment>
<dbReference type="GO" id="GO:0008703">
    <property type="term" value="F:5-amino-6-(5-phosphoribosylamino)uracil reductase activity"/>
    <property type="evidence" value="ECO:0007669"/>
    <property type="project" value="UniProtKB-EC"/>
</dbReference>
<feature type="binding site" evidence="15">
    <location>
        <position position="194"/>
    </location>
    <ligand>
        <name>NADP(+)</name>
        <dbReference type="ChEBI" id="CHEBI:58349"/>
    </ligand>
</feature>
<evidence type="ECO:0000313" key="18">
    <source>
        <dbReference type="Proteomes" id="UP000253250"/>
    </source>
</evidence>
<keyword evidence="6 13" id="KW-0686">Riboflavin biosynthesis</keyword>
<keyword evidence="7 13" id="KW-0479">Metal-binding</keyword>
<evidence type="ECO:0000256" key="3">
    <source>
        <dbReference type="ARBA" id="ARBA00004910"/>
    </source>
</evidence>
<dbReference type="OrthoDB" id="9800865at2"/>
<evidence type="ECO:0000256" key="9">
    <source>
        <dbReference type="ARBA" id="ARBA00022833"/>
    </source>
</evidence>
<gene>
    <name evidence="17" type="primary">ribD</name>
    <name evidence="17" type="ORF">C4900_04720</name>
</gene>
<feature type="binding site" evidence="16">
    <location>
        <position position="78"/>
    </location>
    <ligand>
        <name>Zn(2+)</name>
        <dbReference type="ChEBI" id="CHEBI:29105"/>
        <note>catalytic</note>
    </ligand>
</feature>
<dbReference type="SUPFAM" id="SSF53597">
    <property type="entry name" value="Dihydrofolate reductase-like"/>
    <property type="match status" value="1"/>
</dbReference>
<evidence type="ECO:0000256" key="13">
    <source>
        <dbReference type="PIRNR" id="PIRNR006769"/>
    </source>
</evidence>
<keyword evidence="11 13" id="KW-0560">Oxidoreductase</keyword>
<evidence type="ECO:0000256" key="5">
    <source>
        <dbReference type="ARBA" id="ARBA00007417"/>
    </source>
</evidence>
<dbReference type="Proteomes" id="UP000253250">
    <property type="component" value="Unassembled WGS sequence"/>
</dbReference>
<protein>
    <recommendedName>
        <fullName evidence="13">Riboflavin biosynthesis protein RibD</fullName>
    </recommendedName>
    <domain>
        <recommendedName>
            <fullName evidence="13">Diaminohydroxyphosphoribosylaminopyrimidine deaminase</fullName>
            <shortName evidence="13">DRAP deaminase</shortName>
            <ecNumber evidence="13">3.5.4.26</ecNumber>
        </recommendedName>
        <alternativeName>
            <fullName evidence="13">Riboflavin-specific deaminase</fullName>
        </alternativeName>
    </domain>
    <domain>
        <recommendedName>
            <fullName evidence="13">5-amino-6-(5-phosphoribosylamino)uracil reductase</fullName>
            <ecNumber evidence="13">1.1.1.193</ecNumber>
        </recommendedName>
        <alternativeName>
            <fullName evidence="13">HTP reductase</fullName>
        </alternativeName>
    </domain>
</protein>
<feature type="binding site" evidence="16">
    <location>
        <position position="44"/>
    </location>
    <ligand>
        <name>Zn(2+)</name>
        <dbReference type="ChEBI" id="CHEBI:29105"/>
        <note>catalytic</note>
    </ligand>
</feature>
<feature type="binding site" evidence="15">
    <location>
        <position position="198"/>
    </location>
    <ligand>
        <name>substrate</name>
    </ligand>
</feature>
<feature type="binding site" evidence="15">
    <location>
        <position position="164"/>
    </location>
    <ligand>
        <name>NADP(+)</name>
        <dbReference type="ChEBI" id="CHEBI:58349"/>
    </ligand>
</feature>
<feature type="binding site" evidence="15">
    <location>
        <position position="178"/>
    </location>
    <ligand>
        <name>substrate</name>
    </ligand>
</feature>
<organism evidence="17 18">
    <name type="scientific">Acidiferrobacter thiooxydans</name>
    <dbReference type="NCBI Taxonomy" id="163359"/>
    <lineage>
        <taxon>Bacteria</taxon>
        <taxon>Pseudomonadati</taxon>
        <taxon>Pseudomonadota</taxon>
        <taxon>Gammaproteobacteria</taxon>
        <taxon>Acidiferrobacterales</taxon>
        <taxon>Acidiferrobacteraceae</taxon>
        <taxon>Acidiferrobacter</taxon>
    </lineage>
</organism>
<evidence type="ECO:0000256" key="14">
    <source>
        <dbReference type="PIRSR" id="PIRSR006769-1"/>
    </source>
</evidence>
<feature type="binding site" evidence="15">
    <location>
        <position position="283"/>
    </location>
    <ligand>
        <name>substrate</name>
    </ligand>
</feature>
<dbReference type="PANTHER" id="PTHR38011:SF7">
    <property type="entry name" value="2,5-DIAMINO-6-RIBOSYLAMINO-4(3H)-PYRIMIDINONE 5'-PHOSPHATE REDUCTASE"/>
    <property type="match status" value="1"/>
</dbReference>
<dbReference type="Gene3D" id="3.40.140.10">
    <property type="entry name" value="Cytidine Deaminase, domain 2"/>
    <property type="match status" value="1"/>
</dbReference>
<evidence type="ECO:0000256" key="15">
    <source>
        <dbReference type="PIRSR" id="PIRSR006769-2"/>
    </source>
</evidence>